<gene>
    <name evidence="4" type="ORF">CGLO_12147</name>
</gene>
<dbReference type="InterPro" id="IPR056884">
    <property type="entry name" value="NPHP3-like_N"/>
</dbReference>
<evidence type="ECO:0000313" key="4">
    <source>
        <dbReference type="EMBL" id="EQB48610.1"/>
    </source>
</evidence>
<feature type="compositionally biased region" description="Acidic residues" evidence="2">
    <location>
        <begin position="919"/>
        <end position="928"/>
    </location>
</feature>
<reference evidence="5" key="1">
    <citation type="journal article" date="2013" name="Mol. Plant Microbe Interact.">
        <title>Global aspects of pacC regulation of pathogenicity genes in Colletotrichum gloeosporioides as revealed by transcriptome analysis.</title>
        <authorList>
            <person name="Alkan N."/>
            <person name="Meng X."/>
            <person name="Friedlander G."/>
            <person name="Reuveni E."/>
            <person name="Sukno S."/>
            <person name="Sherman A."/>
            <person name="Thon M."/>
            <person name="Fluhr R."/>
            <person name="Prusky D."/>
        </authorList>
    </citation>
    <scope>NUCLEOTIDE SEQUENCE [LARGE SCALE GENOMIC DNA]</scope>
    <source>
        <strain evidence="5">Cg-14</strain>
    </source>
</reference>
<evidence type="ECO:0000259" key="3">
    <source>
        <dbReference type="Pfam" id="PF24883"/>
    </source>
</evidence>
<dbReference type="Pfam" id="PF24883">
    <property type="entry name" value="NPHP3_N"/>
    <property type="match status" value="1"/>
</dbReference>
<accession>T0LK81</accession>
<evidence type="ECO:0000256" key="1">
    <source>
        <dbReference type="ARBA" id="ARBA00022737"/>
    </source>
</evidence>
<dbReference type="STRING" id="1237896.T0LK81"/>
<sequence>MSGPDTEDMMRTLYEIHGVMGSFKAHLDLHDDDDDRMESLHYLMPVINRSSEALQTVKDYVSSGRTEKAFRGIKFDKKLKASLKRLDDASKVFRMAILSNQHSIMMRVDKYVEAISIDMKDVQAAQMNAQQDNSYQDVRAWLGSQADNDVNCQLHERNLLARHTGSGSWLLENEEFQRWLSADEKGLQTKFWLRGAPGVGKSFLCSTAIEHVSKTLQGVCLYYFYRFDDQADAGCVVKEKAASLLVDQLFRHFWQRDQRIASHVSNFVKVTPKTGRSLAEVTRLILRQGHQFYQGEDSVSHPERLNVYLFLDGLDESKDLHAVDDVLRLLQPLEEEPSVIHKAWISSREANVLKFHLQQWPLMNLDQHGAADVKNYLTQAIPNVENNVANSQEVEGKPLDEWILQKLQDKAKSNFLYARLMVEWLKDDVFTVDDVIAFVKSKVPNNIAEMYRRIFRHYQESQHKFISLLFSLVAFARRPLRLYELQEAMTMALSDYGNNLDPRKAPRNLQVLFAPLVEIQNDPKDPENPVCRLCHSTVQEFLIANPDVLRGRASNDVAFKHMIAPSQVGDVCLRYLSQSRYSALVDLPPGTCDAPPTILYDDVQKHGLLPYSAKYWDRHLEDSDPTPELRENLLKFLKSSNIQSLLQIQSLFVSAHFTQFKLLGEIDKAPLRPMYRRSFPDWLGLKFDIKDSEFQRISKKIRHDYRHYVNEWGYLLEHGTCASFRSGKCLTEHFWGEVDRCLTGLLGPGNFMNQMKEKYPSFMLTLEPFETHKSREFVIADTLSPCASHFITMTLPSEDSREVHIDNWNLKIPNFPQRMSRTTLDEAHLDFKSDSGRCIAFSHAIAKFVSNNRGCDYNFIFDQQEKPNLEPLFTDFDMRDEIVVVASRNVRRHHRANNLTNEDSVIQKITKLATALDSDQSDTGDEASSDGGYSSSSSDENSAFETCSEGSTEAGFDESEDETPSEMGSDAYSDKSYEEETDEEDSDHERAEQNVESNVDKPPSRRLVANYKQPAGSSSELEANLLKEKEKDRPTYPGIPSRFRDPNDRITASAAVYSISSGKVNRLFHYDHNLPPTSMLYHSPPALHPQKPLMVWPLGGGEVLFADFEAKTYFIRAIMPSTREIRFSPCGSFVHIASVEGRLLDKTLSASTPSGGNGAKKSEIVLSLFLTTHRLSSRKSTHSPPRLIHKVKLTLGQFTGFSLTKLPFTFVWTSDNLYFTVTGTRLNVFRVALFRLPNSMSHSIVTTPKLPVMLPLSASGRQVFYLPPDIVEGTESIRGRGLVLIGSYAALYHRAQLHHRSVRAELQGMGSVANKELLDYASPAVGFYVDEGKDLGGWAELDADEKGGDELGVTASADGGERFRDGKLTRKVETFNWQDDIDMEGICDWCNGPMYYRRSP</sequence>
<feature type="compositionally biased region" description="Acidic residues" evidence="2">
    <location>
        <begin position="955"/>
        <end position="964"/>
    </location>
</feature>
<feature type="compositionally biased region" description="Basic and acidic residues" evidence="2">
    <location>
        <begin position="987"/>
        <end position="1003"/>
    </location>
</feature>
<dbReference type="OMA" id="TAIIWGC"/>
<dbReference type="Proteomes" id="UP000015530">
    <property type="component" value="Unassembled WGS sequence"/>
</dbReference>
<keyword evidence="1" id="KW-0677">Repeat</keyword>
<dbReference type="PANTHER" id="PTHR10039">
    <property type="entry name" value="AMELOGENIN"/>
    <property type="match status" value="1"/>
</dbReference>
<evidence type="ECO:0000313" key="5">
    <source>
        <dbReference type="Proteomes" id="UP000015530"/>
    </source>
</evidence>
<name>T0LK81_COLGC</name>
<feature type="compositionally biased region" description="Low complexity" evidence="2">
    <location>
        <begin position="929"/>
        <end position="943"/>
    </location>
</feature>
<protein>
    <recommendedName>
        <fullName evidence="3">Nephrocystin 3-like N-terminal domain-containing protein</fullName>
    </recommendedName>
</protein>
<dbReference type="OrthoDB" id="21416at2759"/>
<comment type="caution">
    <text evidence="4">The sequence shown here is derived from an EMBL/GenBank/DDBJ whole genome shotgun (WGS) entry which is preliminary data.</text>
</comment>
<proteinExistence type="predicted"/>
<organism evidence="4 5">
    <name type="scientific">Colletotrichum gloeosporioides (strain Cg-14)</name>
    <name type="common">Anthracnose fungus</name>
    <name type="synonym">Glomerella cingulata</name>
    <dbReference type="NCBI Taxonomy" id="1237896"/>
    <lineage>
        <taxon>Eukaryota</taxon>
        <taxon>Fungi</taxon>
        <taxon>Dikarya</taxon>
        <taxon>Ascomycota</taxon>
        <taxon>Pezizomycotina</taxon>
        <taxon>Sordariomycetes</taxon>
        <taxon>Hypocreomycetidae</taxon>
        <taxon>Glomerellales</taxon>
        <taxon>Glomerellaceae</taxon>
        <taxon>Colletotrichum</taxon>
        <taxon>Colletotrichum gloeosporioides species complex</taxon>
    </lineage>
</organism>
<feature type="region of interest" description="Disordered" evidence="2">
    <location>
        <begin position="915"/>
        <end position="1021"/>
    </location>
</feature>
<dbReference type="PANTHER" id="PTHR10039:SF17">
    <property type="entry name" value="FUNGAL STAND N-TERMINAL GOODBYE DOMAIN-CONTAINING PROTEIN-RELATED"/>
    <property type="match status" value="1"/>
</dbReference>
<evidence type="ECO:0000256" key="2">
    <source>
        <dbReference type="SAM" id="MobiDB-lite"/>
    </source>
</evidence>
<dbReference type="EMBL" id="AMYD01002571">
    <property type="protein sequence ID" value="EQB48610.1"/>
    <property type="molecule type" value="Genomic_DNA"/>
</dbReference>
<feature type="domain" description="Nephrocystin 3-like N-terminal" evidence="3">
    <location>
        <begin position="165"/>
        <end position="348"/>
    </location>
</feature>
<dbReference type="HOGENOM" id="CLU_004310_0_0_1"/>